<proteinExistence type="predicted"/>
<evidence type="ECO:0000313" key="1">
    <source>
        <dbReference type="EMBL" id="TPE52594.1"/>
    </source>
</evidence>
<accession>A0A501WWS4</accession>
<dbReference type="InterPro" id="IPR008018">
    <property type="entry name" value="Phage_tail_attach_FII"/>
</dbReference>
<dbReference type="AlphaFoldDB" id="A0A501WWS4"/>
<dbReference type="RefSeq" id="WP_140453077.1">
    <property type="nucleotide sequence ID" value="NZ_VFRP01000003.1"/>
</dbReference>
<dbReference type="GO" id="GO:0019068">
    <property type="term" value="P:virion assembly"/>
    <property type="evidence" value="ECO:0007669"/>
    <property type="project" value="InterPro"/>
</dbReference>
<reference evidence="1 2" key="1">
    <citation type="submission" date="2019-06" db="EMBL/GenBank/DDBJ databases">
        <title>A novel bacterium of genus Amaricoccus, isolated from marine sediment.</title>
        <authorList>
            <person name="Huang H."/>
            <person name="Mo K."/>
            <person name="Hu Y."/>
        </authorList>
    </citation>
    <scope>NUCLEOTIDE SEQUENCE [LARGE SCALE GENOMIC DNA]</scope>
    <source>
        <strain evidence="1 2">HB172011</strain>
    </source>
</reference>
<organism evidence="1 2">
    <name type="scientific">Amaricoccus solimangrovi</name>
    <dbReference type="NCBI Taxonomy" id="2589815"/>
    <lineage>
        <taxon>Bacteria</taxon>
        <taxon>Pseudomonadati</taxon>
        <taxon>Pseudomonadota</taxon>
        <taxon>Alphaproteobacteria</taxon>
        <taxon>Rhodobacterales</taxon>
        <taxon>Paracoccaceae</taxon>
        <taxon>Amaricoccus</taxon>
    </lineage>
</organism>
<name>A0A501WWS4_9RHOB</name>
<dbReference type="EMBL" id="VFRP01000003">
    <property type="protein sequence ID" value="TPE52594.1"/>
    <property type="molecule type" value="Genomic_DNA"/>
</dbReference>
<dbReference type="Gene3D" id="2.40.10.180">
    <property type="entry name" value="Phage tail proteins"/>
    <property type="match status" value="1"/>
</dbReference>
<dbReference type="InterPro" id="IPR053734">
    <property type="entry name" value="Phage_Head-Tail_Connect_sf"/>
</dbReference>
<gene>
    <name evidence="1" type="ORF">FJM51_05290</name>
</gene>
<sequence length="105" mass="10783">MAAIEGEDEFDVFFDPEDFGEVGTYAHDGAAVALAGIFSAAQAETAPLGDWPGVSTVAPRFTCRAAALPEGAAAGDTLTLGGVAWTVRDIEPDGTGLARLIVERT</sequence>
<protein>
    <recommendedName>
        <fullName evidence="3">Head-tail adaptor protein</fullName>
    </recommendedName>
</protein>
<comment type="caution">
    <text evidence="1">The sequence shown here is derived from an EMBL/GenBank/DDBJ whole genome shotgun (WGS) entry which is preliminary data.</text>
</comment>
<keyword evidence="2" id="KW-1185">Reference proteome</keyword>
<evidence type="ECO:0008006" key="3">
    <source>
        <dbReference type="Google" id="ProtNLM"/>
    </source>
</evidence>
<dbReference type="Pfam" id="PF05354">
    <property type="entry name" value="Phage_attach"/>
    <property type="match status" value="1"/>
</dbReference>
<evidence type="ECO:0000313" key="2">
    <source>
        <dbReference type="Proteomes" id="UP000319255"/>
    </source>
</evidence>
<dbReference type="Proteomes" id="UP000319255">
    <property type="component" value="Unassembled WGS sequence"/>
</dbReference>